<feature type="transmembrane region" description="Helical" evidence="2">
    <location>
        <begin position="832"/>
        <end position="853"/>
    </location>
</feature>
<dbReference type="PANTHER" id="PTHR46967:SF2">
    <property type="entry name" value="SUSHI, VON WILLEBRAND FACTOR TYPE A, EGF AND PENTRAXIN DOMAIN-CONTAINING PROTEIN 1-LIKE"/>
    <property type="match status" value="1"/>
</dbReference>
<sequence>MKSILLCLFLLHFFCVFGKQCFLDAIPESDRVNLTLDGYSMPVGLWRGAWDSSLISSKIYGILLSEIMGYQVEYGTGSGSYSYIWMLAGCSQLNPTDIQADCVPPRRWHFAFESWQEGRPYVRPALLAMGEYAPASLGSPGYAGYQGLFVMSLPSMASATRSGLSLTYFSHYNASWFEPQRYIPVVDEVNMTKLLTCAEAVNTAYPFLGQQYLEATADEGGVEYQDDRPLLKCWKGKWWAAPSCRHNVSYCGAVVTGGLGWGMVELVQQASFHNMPLAFATAIQTPNEYVQLNIELQSALYWWTPDSTFVEYGAQRVVFPEHNSQEYRNGIYGTQRTEAFLSTWAAGGLDSEQAQGGEFPLSLAKKFHLSNSDLLELLKDHVGRPGDPEDFDNDARAWTTACNWLQRHRNWLTWVPHHTDCGRGQGLVNLRGMFVQNISEAVGCEICPVGYASIQDNGQRTCRPCPAGSYQSFPGESSCTTCALGSMAPHEGSRECELCGLGRFANSSGMTDCYNCGDAQMQKWTTSRWVTLQEKEMWIQVQGATSNLSCACVPGTFLFESNCVDCMEGSTCPGSDSLQVLPGYFSTVDAPGEIYRCFGDVGKCPGGPPGTCALGRDRRSVACSRCESGKHAEADGTCRPCVGLDFAIFISTSVLVIMVITALYLGLLKTKRHPSPLLIVTISLAQMITIAQKLTVLAKFKIGWDEPFLSVLHSIQLLNFDLKHISIDCISQVAPLVEFSIRVLLMPLFCLLVLIVHFLYSAFFSKRSMCGSFQLAQLGRTVGTIFIICFISVFSSLLSPFQCVKHPNGKFTLQDYHDVFCNWQEEHLQMCILGAIACLLPVGFLALCTWAVLVEVPKRLEESNQNFIRACSFLFTRFRPGAEVFSVLFLTRNALVVLCQLPSNRPVKVVLLNALLYVSLILTAFYKPWRFLSCNLLDIWLIAGLMVIVDMGAVSMQEENSASAMVICMGFLVSMIVAIFVAAVYGASKHIMQQYFRKRFDFFLCHQKSAAGSFARLLKIELTKANHSAFIDSDDLLDITRLCRYVAQDTQKFVILATPDILGRKWCVAEMTTAQICEVSSVLITWPGFVTPNDAFVADYFNRNYDLEALSEFGIFKDDVKATLWWLQLVPSVKMATELTIEKVGDIVQQLTQTYSLRQRASSSGSIGQIDSPVLADPVNTEAVATALVLLSYLKKKLMVGSIMPRLLQHQLKVPNKASTVVVIITKGCFLSPTFAHWLMQVHDLPCGIVPIIAEESHSLPPSFYEELRAFWTFRAEIDAELYIQIVKAVYKELAVVFAPGSFASTQEDLELRANKVCDRLFADQLPLSRLNSSEAQLDESSSTSTWNADECSAGS</sequence>
<accession>A0ABP0L674</accession>
<protein>
    <recommendedName>
        <fullName evidence="4">Tyrosine-protein kinase ephrin type A/B receptor-like domain-containing protein</fullName>
    </recommendedName>
</protein>
<dbReference type="SMART" id="SM01411">
    <property type="entry name" value="Ephrin_rec_like"/>
    <property type="match status" value="2"/>
</dbReference>
<evidence type="ECO:0000256" key="2">
    <source>
        <dbReference type="SAM" id="Phobius"/>
    </source>
</evidence>
<organism evidence="5 6">
    <name type="scientific">Durusdinium trenchii</name>
    <dbReference type="NCBI Taxonomy" id="1381693"/>
    <lineage>
        <taxon>Eukaryota</taxon>
        <taxon>Sar</taxon>
        <taxon>Alveolata</taxon>
        <taxon>Dinophyceae</taxon>
        <taxon>Suessiales</taxon>
        <taxon>Symbiodiniaceae</taxon>
        <taxon>Durusdinium</taxon>
    </lineage>
</organism>
<feature type="transmembrane region" description="Helical" evidence="2">
    <location>
        <begin position="962"/>
        <end position="987"/>
    </location>
</feature>
<feature type="domain" description="Tyrosine-protein kinase ephrin type A/B receptor-like" evidence="4">
    <location>
        <begin position="456"/>
        <end position="494"/>
    </location>
</feature>
<evidence type="ECO:0000313" key="6">
    <source>
        <dbReference type="Proteomes" id="UP001642484"/>
    </source>
</evidence>
<evidence type="ECO:0000313" key="5">
    <source>
        <dbReference type="EMBL" id="CAK9033712.1"/>
    </source>
</evidence>
<feature type="transmembrane region" description="Helical" evidence="2">
    <location>
        <begin position="677"/>
        <end position="698"/>
    </location>
</feature>
<feature type="transmembrane region" description="Helical" evidence="2">
    <location>
        <begin position="741"/>
        <end position="760"/>
    </location>
</feature>
<proteinExistence type="predicted"/>
<dbReference type="Pfam" id="PF07699">
    <property type="entry name" value="Ephrin_rec_like"/>
    <property type="match status" value="1"/>
</dbReference>
<dbReference type="Gene3D" id="2.10.50.10">
    <property type="entry name" value="Tumor Necrosis Factor Receptor, subunit A, domain 2"/>
    <property type="match status" value="1"/>
</dbReference>
<dbReference type="PANTHER" id="PTHR46967">
    <property type="entry name" value="INSULIN-LIKE GROWTH FACTOR BINDING PROTEIN,N-TERMINAL"/>
    <property type="match status" value="1"/>
</dbReference>
<dbReference type="SUPFAM" id="SSF52200">
    <property type="entry name" value="Toll/Interleukin receptor TIR domain"/>
    <property type="match status" value="1"/>
</dbReference>
<keyword evidence="2" id="KW-0472">Membrane</keyword>
<comment type="caution">
    <text evidence="5">The sequence shown here is derived from an EMBL/GenBank/DDBJ whole genome shotgun (WGS) entry which is preliminary data.</text>
</comment>
<feature type="transmembrane region" description="Helical" evidence="2">
    <location>
        <begin position="938"/>
        <end position="956"/>
    </location>
</feature>
<feature type="signal peptide" evidence="3">
    <location>
        <begin position="1"/>
        <end position="18"/>
    </location>
</feature>
<feature type="transmembrane region" description="Helical" evidence="2">
    <location>
        <begin position="781"/>
        <end position="801"/>
    </location>
</feature>
<dbReference type="InterPro" id="IPR011641">
    <property type="entry name" value="Tyr-kin_ephrin_A/B_rcpt-like"/>
</dbReference>
<evidence type="ECO:0000259" key="4">
    <source>
        <dbReference type="Pfam" id="PF07699"/>
    </source>
</evidence>
<keyword evidence="2" id="KW-0812">Transmembrane</keyword>
<gene>
    <name evidence="5" type="ORF">CCMP2556_LOCUS19174</name>
</gene>
<feature type="transmembrane region" description="Helical" evidence="2">
    <location>
        <begin position="909"/>
        <end position="926"/>
    </location>
</feature>
<feature type="region of interest" description="Disordered" evidence="1">
    <location>
        <begin position="1337"/>
        <end position="1356"/>
    </location>
</feature>
<dbReference type="GO" id="GO:0005840">
    <property type="term" value="C:ribosome"/>
    <property type="evidence" value="ECO:0007669"/>
    <property type="project" value="UniProtKB-KW"/>
</dbReference>
<evidence type="ECO:0000256" key="3">
    <source>
        <dbReference type="SAM" id="SignalP"/>
    </source>
</evidence>
<dbReference type="Proteomes" id="UP001642484">
    <property type="component" value="Unassembled WGS sequence"/>
</dbReference>
<reference evidence="5 6" key="1">
    <citation type="submission" date="2024-02" db="EMBL/GenBank/DDBJ databases">
        <authorList>
            <person name="Chen Y."/>
            <person name="Shah S."/>
            <person name="Dougan E. K."/>
            <person name="Thang M."/>
            <person name="Chan C."/>
        </authorList>
    </citation>
    <scope>NUCLEOTIDE SEQUENCE [LARGE SCALE GENOMIC DNA]</scope>
</reference>
<dbReference type="InterPro" id="IPR035897">
    <property type="entry name" value="Toll_tir_struct_dom_sf"/>
</dbReference>
<dbReference type="EMBL" id="CAXAMN010011112">
    <property type="protein sequence ID" value="CAK9033712.1"/>
    <property type="molecule type" value="Genomic_DNA"/>
</dbReference>
<evidence type="ECO:0000256" key="1">
    <source>
        <dbReference type="SAM" id="MobiDB-lite"/>
    </source>
</evidence>
<name>A0ABP0L674_9DINO</name>
<keyword evidence="3" id="KW-0732">Signal</keyword>
<keyword evidence="2" id="KW-1133">Transmembrane helix</keyword>
<feature type="compositionally biased region" description="Polar residues" evidence="1">
    <location>
        <begin position="1337"/>
        <end position="1348"/>
    </location>
</feature>
<dbReference type="Gene3D" id="3.40.50.10140">
    <property type="entry name" value="Toll/interleukin-1 receptor homology (TIR) domain"/>
    <property type="match status" value="1"/>
</dbReference>
<feature type="transmembrane region" description="Helical" evidence="2">
    <location>
        <begin position="646"/>
        <end position="665"/>
    </location>
</feature>
<feature type="chain" id="PRO_5045037291" description="Tyrosine-protein kinase ephrin type A/B receptor-like domain-containing protein" evidence="3">
    <location>
        <begin position="19"/>
        <end position="1356"/>
    </location>
</feature>
<keyword evidence="6" id="KW-1185">Reference proteome</keyword>